<dbReference type="InterPro" id="IPR002401">
    <property type="entry name" value="Cyt_P450_E_grp-I"/>
</dbReference>
<dbReference type="PANTHER" id="PTHR47955:SF8">
    <property type="entry name" value="CYTOCHROME P450 71D11-LIKE"/>
    <property type="match status" value="1"/>
</dbReference>
<dbReference type="PROSITE" id="PS00086">
    <property type="entry name" value="CYTOCHROME_P450"/>
    <property type="match status" value="1"/>
</dbReference>
<name>A0A9E7V431_9POAL</name>
<evidence type="ECO:0000256" key="9">
    <source>
        <dbReference type="PIRSR" id="PIRSR602401-1"/>
    </source>
</evidence>
<evidence type="ECO:0000256" key="10">
    <source>
        <dbReference type="RuleBase" id="RU000461"/>
    </source>
</evidence>
<evidence type="ECO:0000256" key="6">
    <source>
        <dbReference type="ARBA" id="ARBA00023002"/>
    </source>
</evidence>
<gene>
    <name evidence="11" type="primary">CYP99A44</name>
</gene>
<dbReference type="PRINTS" id="PR00385">
    <property type="entry name" value="P450"/>
</dbReference>
<evidence type="ECO:0000256" key="7">
    <source>
        <dbReference type="ARBA" id="ARBA00023004"/>
    </source>
</evidence>
<dbReference type="InterPro" id="IPR001128">
    <property type="entry name" value="Cyt_P450"/>
</dbReference>
<reference evidence="11" key="2">
    <citation type="submission" date="2022-08" db="EMBL/GenBank/DDBJ databases">
        <authorList>
            <person name="Bai S."/>
            <person name="Yin M."/>
            <person name="Lyu Q."/>
            <person name="Jiang B."/>
            <person name="Li L."/>
        </authorList>
    </citation>
    <scope>NUCLEOTIDE SEQUENCE</scope>
</reference>
<dbReference type="CDD" id="cd11072">
    <property type="entry name" value="CYP71-like"/>
    <property type="match status" value="1"/>
</dbReference>
<dbReference type="GO" id="GO:0016705">
    <property type="term" value="F:oxidoreductase activity, acting on paired donors, with incorporation or reduction of molecular oxygen"/>
    <property type="evidence" value="ECO:0007669"/>
    <property type="project" value="InterPro"/>
</dbReference>
<dbReference type="EMBL" id="OP243711">
    <property type="protein sequence ID" value="UYX45866.1"/>
    <property type="molecule type" value="mRNA"/>
</dbReference>
<evidence type="ECO:0000256" key="5">
    <source>
        <dbReference type="ARBA" id="ARBA00022989"/>
    </source>
</evidence>
<dbReference type="GO" id="GO:0004497">
    <property type="term" value="F:monooxygenase activity"/>
    <property type="evidence" value="ECO:0007669"/>
    <property type="project" value="UniProtKB-KW"/>
</dbReference>
<evidence type="ECO:0000256" key="3">
    <source>
        <dbReference type="ARBA" id="ARBA00022692"/>
    </source>
</evidence>
<dbReference type="PRINTS" id="PR00463">
    <property type="entry name" value="EP450I"/>
</dbReference>
<dbReference type="PANTHER" id="PTHR47955">
    <property type="entry name" value="CYTOCHROME P450 FAMILY 71 PROTEIN"/>
    <property type="match status" value="1"/>
</dbReference>
<keyword evidence="5" id="KW-0472">Membrane</keyword>
<dbReference type="GO" id="GO:0020037">
    <property type="term" value="F:heme binding"/>
    <property type="evidence" value="ECO:0007669"/>
    <property type="project" value="InterPro"/>
</dbReference>
<protein>
    <submittedName>
        <fullName evidence="11">Cytochrome P450 99A44</fullName>
    </submittedName>
</protein>
<evidence type="ECO:0000256" key="1">
    <source>
        <dbReference type="ARBA" id="ARBA00010617"/>
    </source>
</evidence>
<feature type="binding site" description="axial binding residue" evidence="9">
    <location>
        <position position="450"/>
    </location>
    <ligand>
        <name>heme</name>
        <dbReference type="ChEBI" id="CHEBI:30413"/>
    </ligand>
    <ligandPart>
        <name>Fe</name>
        <dbReference type="ChEBI" id="CHEBI:18248"/>
    </ligandPart>
</feature>
<organism evidence="11">
    <name type="scientific">Beckmannia syzigachne</name>
    <dbReference type="NCBI Taxonomy" id="368345"/>
    <lineage>
        <taxon>Eukaryota</taxon>
        <taxon>Viridiplantae</taxon>
        <taxon>Streptophyta</taxon>
        <taxon>Embryophyta</taxon>
        <taxon>Tracheophyta</taxon>
        <taxon>Spermatophyta</taxon>
        <taxon>Magnoliopsida</taxon>
        <taxon>Liliopsida</taxon>
        <taxon>Poales</taxon>
        <taxon>Poaceae</taxon>
        <taxon>BOP clade</taxon>
        <taxon>Pooideae</taxon>
        <taxon>Poodae</taxon>
        <taxon>Poeae</taxon>
        <taxon>Poeae Chloroplast Group 2 (Poeae type)</taxon>
        <taxon>Poodinae</taxon>
        <taxon>Beckmanniinae</taxon>
        <taxon>Beckmannia</taxon>
    </lineage>
</organism>
<evidence type="ECO:0000256" key="8">
    <source>
        <dbReference type="ARBA" id="ARBA00023033"/>
    </source>
</evidence>
<proteinExistence type="evidence at transcript level"/>
<evidence type="ECO:0000313" key="11">
    <source>
        <dbReference type="EMBL" id="UYX45866.1"/>
    </source>
</evidence>
<keyword evidence="4 9" id="KW-0479">Metal-binding</keyword>
<keyword evidence="7 9" id="KW-0408">Iron</keyword>
<reference evidence="11" key="1">
    <citation type="journal article" date="2022" name="Int. J. Mol. Sci.">
        <title>Cytochrome P450 BsCYP99A44 and BsCYP704A177 Confer Metabolic Resistance to ALS Herbicides in Beckmannia syzigachne.</title>
        <authorList>
            <person name="Bai S."/>
            <person name="Yin M."/>
            <person name="Lyu Q."/>
            <person name="Jiang B."/>
            <person name="Li L."/>
        </authorList>
    </citation>
    <scope>NUCLEOTIDE SEQUENCE</scope>
</reference>
<dbReference type="InterPro" id="IPR036396">
    <property type="entry name" value="Cyt_P450_sf"/>
</dbReference>
<sequence length="513" mass="57687">MELNTATLLSIALVSLTILVSVLRRKSASSSKKRRPPGPLSLPFIGSLLHLLTSQPPVVLRDLAKKYGPVMYLRLGQIDTVVISSPVEAQEVLRDNNLNFSSRPSLLATEIFCYDNMDIAFAPYGAYWRMLRKLCTMELLSVRKVRQFAPIRDSETMSLVRDVGAISRSGRPVNLASVLMSCSNSITAKAAFGEVCSAELREQFLSAMEVGVRLGGGLSIGDLFPSLWFLDIITGLKRRLWQARRQTDAVFETIIAECEARREKKKKTSTATTEDDDVLSVILRLRDEGEIEFPSGNTNIKAIILDLFIGGTETTATSVEWIMSELMRNPEVMAKVQAEVRRVFDTKTPQDHEVLIEELCYMRMMVKEVMRLHPPLPLLIPHFARETCDIGGFEVTAGSRILVNGWAIARHPDYWHDAEEFIPERFERSKVDYKGTHFEYLPFGSGRRMCPGSNFGLAALELILARLLYYFDWSLLAGTRPDEVDMDMVVGATLKRKNPLNLVVTPYNVPMES</sequence>
<keyword evidence="8 10" id="KW-0503">Monooxygenase</keyword>
<dbReference type="FunFam" id="1.10.630.10:FF:000043">
    <property type="entry name" value="Cytochrome P450 99A2"/>
    <property type="match status" value="1"/>
</dbReference>
<dbReference type="InterPro" id="IPR017972">
    <property type="entry name" value="Cyt_P450_CS"/>
</dbReference>
<dbReference type="SUPFAM" id="SSF48264">
    <property type="entry name" value="Cytochrome P450"/>
    <property type="match status" value="1"/>
</dbReference>
<evidence type="ECO:0000256" key="4">
    <source>
        <dbReference type="ARBA" id="ARBA00022723"/>
    </source>
</evidence>
<keyword evidence="2 9" id="KW-0349">Heme</keyword>
<dbReference type="GO" id="GO:0005506">
    <property type="term" value="F:iron ion binding"/>
    <property type="evidence" value="ECO:0007669"/>
    <property type="project" value="InterPro"/>
</dbReference>
<comment type="similarity">
    <text evidence="1 10">Belongs to the cytochrome P450 family.</text>
</comment>
<comment type="cofactor">
    <cofactor evidence="9">
        <name>heme</name>
        <dbReference type="ChEBI" id="CHEBI:30413"/>
    </cofactor>
</comment>
<keyword evidence="6 10" id="KW-0560">Oxidoreductase</keyword>
<evidence type="ECO:0000256" key="2">
    <source>
        <dbReference type="ARBA" id="ARBA00022617"/>
    </source>
</evidence>
<dbReference type="Pfam" id="PF00067">
    <property type="entry name" value="p450"/>
    <property type="match status" value="1"/>
</dbReference>
<dbReference type="Gene3D" id="1.10.630.10">
    <property type="entry name" value="Cytochrome P450"/>
    <property type="match status" value="1"/>
</dbReference>
<keyword evidence="5" id="KW-1133">Transmembrane helix</keyword>
<accession>A0A9E7V431</accession>
<dbReference type="AlphaFoldDB" id="A0A9E7V431"/>
<keyword evidence="3" id="KW-0812">Transmembrane</keyword>